<gene>
    <name evidence="1" type="ORF">E4N86_11865</name>
</gene>
<name>A0A9Q9BR18_TREDN</name>
<protein>
    <submittedName>
        <fullName evidence="1">Uncharacterized protein</fullName>
    </submittedName>
</protein>
<accession>A0A9Q9BR18</accession>
<dbReference type="EMBL" id="CP051635">
    <property type="protein sequence ID" value="UTD01543.1"/>
    <property type="molecule type" value="Genomic_DNA"/>
</dbReference>
<proteinExistence type="predicted"/>
<organism evidence="1 2">
    <name type="scientific">Treponema denticola</name>
    <dbReference type="NCBI Taxonomy" id="158"/>
    <lineage>
        <taxon>Bacteria</taxon>
        <taxon>Pseudomonadati</taxon>
        <taxon>Spirochaetota</taxon>
        <taxon>Spirochaetia</taxon>
        <taxon>Spirochaetales</taxon>
        <taxon>Treponemataceae</taxon>
        <taxon>Treponema</taxon>
    </lineage>
</organism>
<dbReference type="AlphaFoldDB" id="A0A9Q9BR18"/>
<sequence length="185" mass="21155">MCLRFISVYIDDFTSCLKDNVTGELVDTEVIRIKRSSFLEKYNKKNGWYIDWSQLTKNSEVYALVIKGTVDIQGLVSVQNNPDAGALYIQWMCTAPQNNKQLTDTPKYSGVGGHLFAIAGKKSIEYGYDGDVFGFAADEKLLQHYVEKLGAEAICMLHQFHFGIFDDQMKNIMEVYTYEWTDEQL</sequence>
<reference evidence="1" key="1">
    <citation type="submission" date="2020-04" db="EMBL/GenBank/DDBJ databases">
        <title>Comparative genomics of oral phylogroup-2 Treponema strains.</title>
        <authorList>
            <person name="Zeng H."/>
            <person name="Chan Y.K."/>
            <person name="Watt R.M."/>
        </authorList>
    </citation>
    <scope>NUCLEOTIDE SEQUENCE</scope>
    <source>
        <strain evidence="1">OMZ 905</strain>
    </source>
</reference>
<evidence type="ECO:0000313" key="1">
    <source>
        <dbReference type="EMBL" id="UTD01543.1"/>
    </source>
</evidence>
<evidence type="ECO:0000313" key="2">
    <source>
        <dbReference type="Proteomes" id="UP001056981"/>
    </source>
</evidence>
<dbReference type="Proteomes" id="UP001056981">
    <property type="component" value="Chromosome"/>
</dbReference>